<keyword evidence="2" id="KW-1185">Reference proteome</keyword>
<accession>A0A8X6U2V0</accession>
<name>A0A8X6U2V0_NEPPI</name>
<dbReference type="EMBL" id="BMAW01117680">
    <property type="protein sequence ID" value="GFT76263.1"/>
    <property type="molecule type" value="Genomic_DNA"/>
</dbReference>
<protein>
    <submittedName>
        <fullName evidence="1">Uncharacterized protein</fullName>
    </submittedName>
</protein>
<evidence type="ECO:0000313" key="2">
    <source>
        <dbReference type="Proteomes" id="UP000887013"/>
    </source>
</evidence>
<organism evidence="1 2">
    <name type="scientific">Nephila pilipes</name>
    <name type="common">Giant wood spider</name>
    <name type="synonym">Nephila maculata</name>
    <dbReference type="NCBI Taxonomy" id="299642"/>
    <lineage>
        <taxon>Eukaryota</taxon>
        <taxon>Metazoa</taxon>
        <taxon>Ecdysozoa</taxon>
        <taxon>Arthropoda</taxon>
        <taxon>Chelicerata</taxon>
        <taxon>Arachnida</taxon>
        <taxon>Araneae</taxon>
        <taxon>Araneomorphae</taxon>
        <taxon>Entelegynae</taxon>
        <taxon>Araneoidea</taxon>
        <taxon>Nephilidae</taxon>
        <taxon>Nephila</taxon>
    </lineage>
</organism>
<dbReference type="Proteomes" id="UP000887013">
    <property type="component" value="Unassembled WGS sequence"/>
</dbReference>
<gene>
    <name evidence="1" type="ORF">NPIL_230551</name>
</gene>
<reference evidence="1" key="1">
    <citation type="submission" date="2020-08" db="EMBL/GenBank/DDBJ databases">
        <title>Multicomponent nature underlies the extraordinary mechanical properties of spider dragline silk.</title>
        <authorList>
            <person name="Kono N."/>
            <person name="Nakamura H."/>
            <person name="Mori M."/>
            <person name="Yoshida Y."/>
            <person name="Ohtoshi R."/>
            <person name="Malay A.D."/>
            <person name="Moran D.A.P."/>
            <person name="Tomita M."/>
            <person name="Numata K."/>
            <person name="Arakawa K."/>
        </authorList>
    </citation>
    <scope>NUCLEOTIDE SEQUENCE</scope>
</reference>
<sequence length="209" mass="23557">MCTKARCCCVPEAYRGITLLTSQTPNIIISNELIVCLTYLNLFSNSHHVHCLTLRLSKSNVKTFTRGSYSYSGEKTASVNYPASFISRRSNDLTNSFPPRGKNNNFFTKMRDACTVFTHLWRVQDDCGTPYDPNVCSTLLVTGVGGYGNYEHDLLIDLLDLLIDLLDSVRWIRLQCSLLTVTYIAAKSKRSFGIELQSHLYGQQDSFSL</sequence>
<evidence type="ECO:0000313" key="1">
    <source>
        <dbReference type="EMBL" id="GFT76263.1"/>
    </source>
</evidence>
<proteinExistence type="predicted"/>
<comment type="caution">
    <text evidence="1">The sequence shown here is derived from an EMBL/GenBank/DDBJ whole genome shotgun (WGS) entry which is preliminary data.</text>
</comment>
<dbReference type="AlphaFoldDB" id="A0A8X6U2V0"/>